<dbReference type="PROSITE" id="PS51030">
    <property type="entry name" value="NUCLEAR_REC_DBD_2"/>
    <property type="match status" value="1"/>
</dbReference>
<dbReference type="Pfam" id="PF00105">
    <property type="entry name" value="zf-C4"/>
    <property type="match status" value="1"/>
</dbReference>
<dbReference type="CDD" id="cd06958">
    <property type="entry name" value="NR_DBD_COUP_TF"/>
    <property type="match status" value="1"/>
</dbReference>
<evidence type="ECO:0000256" key="2">
    <source>
        <dbReference type="ARBA" id="ARBA00005993"/>
    </source>
</evidence>
<proteinExistence type="inferred from homology"/>
<dbReference type="EMBL" id="BTRK01000005">
    <property type="protein sequence ID" value="GMR50866.1"/>
    <property type="molecule type" value="Genomic_DNA"/>
</dbReference>
<dbReference type="InterPro" id="IPR013088">
    <property type="entry name" value="Znf_NHR/GATA"/>
</dbReference>
<keyword evidence="6" id="KW-0805">Transcription regulation</keyword>
<gene>
    <name evidence="13" type="ORF">PMAYCL1PPCAC_21061</name>
</gene>
<dbReference type="SMART" id="SM00399">
    <property type="entry name" value="ZnF_C4"/>
    <property type="match status" value="1"/>
</dbReference>
<keyword evidence="8" id="KW-0804">Transcription</keyword>
<comment type="similarity">
    <text evidence="2">Belongs to the nuclear hormone receptor family.</text>
</comment>
<feature type="chain" id="PRO_5042943100" description="Nuclear receptor domain-containing protein" evidence="11">
    <location>
        <begin position="23"/>
        <end position="221"/>
    </location>
</feature>
<protein>
    <recommendedName>
        <fullName evidence="12">Nuclear receptor domain-containing protein</fullName>
    </recommendedName>
</protein>
<dbReference type="PROSITE" id="PS00031">
    <property type="entry name" value="NUCLEAR_REC_DBD_1"/>
    <property type="match status" value="1"/>
</dbReference>
<evidence type="ECO:0000256" key="4">
    <source>
        <dbReference type="ARBA" id="ARBA00022771"/>
    </source>
</evidence>
<accession>A0AAN5I4X6</accession>
<evidence type="ECO:0000256" key="6">
    <source>
        <dbReference type="ARBA" id="ARBA00023015"/>
    </source>
</evidence>
<dbReference type="GO" id="GO:0005634">
    <property type="term" value="C:nucleus"/>
    <property type="evidence" value="ECO:0007669"/>
    <property type="project" value="UniProtKB-SubCell"/>
</dbReference>
<name>A0AAN5I4X6_9BILA</name>
<dbReference type="InterPro" id="IPR001628">
    <property type="entry name" value="Znf_hrmn_rcpt"/>
</dbReference>
<dbReference type="Gene3D" id="3.30.50.10">
    <property type="entry name" value="Erythroid Transcription Factor GATA-1, subunit A"/>
    <property type="match status" value="1"/>
</dbReference>
<evidence type="ECO:0000256" key="11">
    <source>
        <dbReference type="SAM" id="SignalP"/>
    </source>
</evidence>
<feature type="domain" description="Nuclear receptor" evidence="12">
    <location>
        <begin position="62"/>
        <end position="137"/>
    </location>
</feature>
<dbReference type="PANTHER" id="PTHR24083">
    <property type="entry name" value="NUCLEAR HORMONE RECEPTOR"/>
    <property type="match status" value="1"/>
</dbReference>
<keyword evidence="3" id="KW-0479">Metal-binding</keyword>
<dbReference type="GO" id="GO:0003700">
    <property type="term" value="F:DNA-binding transcription factor activity"/>
    <property type="evidence" value="ECO:0007669"/>
    <property type="project" value="InterPro"/>
</dbReference>
<dbReference type="AlphaFoldDB" id="A0AAN5I4X6"/>
<dbReference type="FunFam" id="3.30.50.10:FF:000006">
    <property type="entry name" value="Nuclear receptor subfamily 5 group A member"/>
    <property type="match status" value="1"/>
</dbReference>
<evidence type="ECO:0000313" key="13">
    <source>
        <dbReference type="EMBL" id="GMR50866.1"/>
    </source>
</evidence>
<keyword evidence="7" id="KW-0238">DNA-binding</keyword>
<dbReference type="GO" id="GO:0008270">
    <property type="term" value="F:zinc ion binding"/>
    <property type="evidence" value="ECO:0007669"/>
    <property type="project" value="UniProtKB-KW"/>
</dbReference>
<evidence type="ECO:0000256" key="7">
    <source>
        <dbReference type="ARBA" id="ARBA00023125"/>
    </source>
</evidence>
<dbReference type="GO" id="GO:0006357">
    <property type="term" value="P:regulation of transcription by RNA polymerase II"/>
    <property type="evidence" value="ECO:0007669"/>
    <property type="project" value="UniProtKB-ARBA"/>
</dbReference>
<dbReference type="PRINTS" id="PR00047">
    <property type="entry name" value="STROIDFINGER"/>
</dbReference>
<keyword evidence="9" id="KW-0675">Receptor</keyword>
<reference evidence="14" key="1">
    <citation type="submission" date="2022-10" db="EMBL/GenBank/DDBJ databases">
        <title>Genome assembly of Pristionchus species.</title>
        <authorList>
            <person name="Yoshida K."/>
            <person name="Sommer R.J."/>
        </authorList>
    </citation>
    <scope>NUCLEOTIDE SEQUENCE [LARGE SCALE GENOMIC DNA]</scope>
    <source>
        <strain evidence="14">RS5460</strain>
    </source>
</reference>
<sequence length="221" mass="23909">MQAEWIKRLVTAQLLQWSAATAAVAGGEMHMATSSETTPSKRSSPASVIAMANPRDEEALPTIECVVCGDKASGKHYGQFSCEGCKSFFKRSIRRSLSYSCRGTKTCPVDIHHRNQCQFCRMKKCIQAGMRKEGSRSSRGRSNLVSPYFFHLPQTGSTGGFPSSISLPHFNFPFPGITSSFSPSALSTHLPLLPTAGHPLLPLSLVPLLLAEGPPSVDVEI</sequence>
<dbReference type="InterPro" id="IPR050274">
    <property type="entry name" value="Nuclear_hormone_rcpt_NR2"/>
</dbReference>
<evidence type="ECO:0000256" key="9">
    <source>
        <dbReference type="ARBA" id="ARBA00023170"/>
    </source>
</evidence>
<keyword evidence="10" id="KW-0539">Nucleus</keyword>
<keyword evidence="14" id="KW-1185">Reference proteome</keyword>
<evidence type="ECO:0000256" key="8">
    <source>
        <dbReference type="ARBA" id="ARBA00023163"/>
    </source>
</evidence>
<keyword evidence="4" id="KW-0863">Zinc-finger</keyword>
<feature type="signal peptide" evidence="11">
    <location>
        <begin position="1"/>
        <end position="22"/>
    </location>
</feature>
<comment type="caution">
    <text evidence="13">The sequence shown here is derived from an EMBL/GenBank/DDBJ whole genome shotgun (WGS) entry which is preliminary data.</text>
</comment>
<evidence type="ECO:0000256" key="10">
    <source>
        <dbReference type="ARBA" id="ARBA00023242"/>
    </source>
</evidence>
<comment type="subcellular location">
    <subcellularLocation>
        <location evidence="1">Nucleus</location>
    </subcellularLocation>
</comment>
<keyword evidence="5" id="KW-0862">Zinc</keyword>
<evidence type="ECO:0000313" key="14">
    <source>
        <dbReference type="Proteomes" id="UP001328107"/>
    </source>
</evidence>
<organism evidence="13 14">
    <name type="scientific">Pristionchus mayeri</name>
    <dbReference type="NCBI Taxonomy" id="1317129"/>
    <lineage>
        <taxon>Eukaryota</taxon>
        <taxon>Metazoa</taxon>
        <taxon>Ecdysozoa</taxon>
        <taxon>Nematoda</taxon>
        <taxon>Chromadorea</taxon>
        <taxon>Rhabditida</taxon>
        <taxon>Rhabditina</taxon>
        <taxon>Diplogasteromorpha</taxon>
        <taxon>Diplogasteroidea</taxon>
        <taxon>Neodiplogasteridae</taxon>
        <taxon>Pristionchus</taxon>
    </lineage>
</organism>
<evidence type="ECO:0000256" key="1">
    <source>
        <dbReference type="ARBA" id="ARBA00004123"/>
    </source>
</evidence>
<evidence type="ECO:0000259" key="12">
    <source>
        <dbReference type="PROSITE" id="PS51030"/>
    </source>
</evidence>
<dbReference type="GO" id="GO:0043565">
    <property type="term" value="F:sequence-specific DNA binding"/>
    <property type="evidence" value="ECO:0007669"/>
    <property type="project" value="InterPro"/>
</dbReference>
<dbReference type="Proteomes" id="UP001328107">
    <property type="component" value="Unassembled WGS sequence"/>
</dbReference>
<evidence type="ECO:0000256" key="3">
    <source>
        <dbReference type="ARBA" id="ARBA00022723"/>
    </source>
</evidence>
<evidence type="ECO:0000256" key="5">
    <source>
        <dbReference type="ARBA" id="ARBA00022833"/>
    </source>
</evidence>
<dbReference type="SUPFAM" id="SSF57716">
    <property type="entry name" value="Glucocorticoid receptor-like (DNA-binding domain)"/>
    <property type="match status" value="1"/>
</dbReference>
<feature type="non-terminal residue" evidence="13">
    <location>
        <position position="221"/>
    </location>
</feature>
<keyword evidence="11" id="KW-0732">Signal</keyword>